<dbReference type="Gene3D" id="3.30.70.330">
    <property type="match status" value="1"/>
</dbReference>
<dbReference type="InterPro" id="IPR035979">
    <property type="entry name" value="RBD_domain_sf"/>
</dbReference>
<dbReference type="Pfam" id="PF00076">
    <property type="entry name" value="RRM_1"/>
    <property type="match status" value="1"/>
</dbReference>
<dbReference type="PANTHER" id="PTHR48034">
    <property type="entry name" value="TRANSFORMER-2 SEX-DETERMINING PROTEIN-RELATED"/>
    <property type="match status" value="1"/>
</dbReference>
<dbReference type="SUPFAM" id="SSF54928">
    <property type="entry name" value="RNA-binding domain, RBD"/>
    <property type="match status" value="1"/>
</dbReference>
<protein>
    <submittedName>
        <fullName evidence="2">RNA recognition motif (RRM, RBD, or RNP domain)</fullName>
    </submittedName>
</protein>
<sequence>MTSIFVGNLSYEATDSDLRSVFENYGHVSAVQMMTDRTTGKSRGFAFVRMPNMEDAEEAIARLNGASVCGRAISVNEANERENRREPGMSLPKAPNIFDLLEADAAV</sequence>
<organism evidence="2 3">
    <name type="scientific">Thalassoglobus polymorphus</name>
    <dbReference type="NCBI Taxonomy" id="2527994"/>
    <lineage>
        <taxon>Bacteria</taxon>
        <taxon>Pseudomonadati</taxon>
        <taxon>Planctomycetota</taxon>
        <taxon>Planctomycetia</taxon>
        <taxon>Planctomycetales</taxon>
        <taxon>Planctomycetaceae</taxon>
        <taxon>Thalassoglobus</taxon>
    </lineage>
</organism>
<dbReference type="GO" id="GO:0003723">
    <property type="term" value="F:RNA binding"/>
    <property type="evidence" value="ECO:0007669"/>
    <property type="project" value="InterPro"/>
</dbReference>
<evidence type="ECO:0000313" key="3">
    <source>
        <dbReference type="Proteomes" id="UP000315724"/>
    </source>
</evidence>
<dbReference type="EMBL" id="CP036267">
    <property type="protein sequence ID" value="QDT35270.1"/>
    <property type="molecule type" value="Genomic_DNA"/>
</dbReference>
<reference evidence="2 3" key="1">
    <citation type="submission" date="2019-02" db="EMBL/GenBank/DDBJ databases">
        <title>Deep-cultivation of Planctomycetes and their phenomic and genomic characterization uncovers novel biology.</title>
        <authorList>
            <person name="Wiegand S."/>
            <person name="Jogler M."/>
            <person name="Boedeker C."/>
            <person name="Pinto D."/>
            <person name="Vollmers J."/>
            <person name="Rivas-Marin E."/>
            <person name="Kohn T."/>
            <person name="Peeters S.H."/>
            <person name="Heuer A."/>
            <person name="Rast P."/>
            <person name="Oberbeckmann S."/>
            <person name="Bunk B."/>
            <person name="Jeske O."/>
            <person name="Meyerdierks A."/>
            <person name="Storesund J.E."/>
            <person name="Kallscheuer N."/>
            <person name="Luecker S."/>
            <person name="Lage O.M."/>
            <person name="Pohl T."/>
            <person name="Merkel B.J."/>
            <person name="Hornburger P."/>
            <person name="Mueller R.-W."/>
            <person name="Bruemmer F."/>
            <person name="Labrenz M."/>
            <person name="Spormann A.M."/>
            <person name="Op den Camp H."/>
            <person name="Overmann J."/>
            <person name="Amann R."/>
            <person name="Jetten M.S.M."/>
            <person name="Mascher T."/>
            <person name="Medema M.H."/>
            <person name="Devos D.P."/>
            <person name="Kaster A.-K."/>
            <person name="Ovreas L."/>
            <person name="Rohde M."/>
            <person name="Galperin M.Y."/>
            <person name="Jogler C."/>
        </authorList>
    </citation>
    <scope>NUCLEOTIDE SEQUENCE [LARGE SCALE GENOMIC DNA]</scope>
    <source>
        <strain evidence="2 3">Mal48</strain>
    </source>
</reference>
<feature type="domain" description="RRM" evidence="1">
    <location>
        <begin position="2"/>
        <end position="80"/>
    </location>
</feature>
<dbReference type="PROSITE" id="PS50102">
    <property type="entry name" value="RRM"/>
    <property type="match status" value="1"/>
</dbReference>
<proteinExistence type="predicted"/>
<dbReference type="InterPro" id="IPR000504">
    <property type="entry name" value="RRM_dom"/>
</dbReference>
<name>A0A517QUF0_9PLAN</name>
<gene>
    <name evidence="2" type="ORF">Mal48_45460</name>
</gene>
<dbReference type="AlphaFoldDB" id="A0A517QUF0"/>
<accession>A0A517QUF0</accession>
<dbReference type="InterPro" id="IPR012677">
    <property type="entry name" value="Nucleotide-bd_a/b_plait_sf"/>
</dbReference>
<dbReference type="Proteomes" id="UP000315724">
    <property type="component" value="Chromosome"/>
</dbReference>
<dbReference type="RefSeq" id="WP_145204550.1">
    <property type="nucleotide sequence ID" value="NZ_CP036267.1"/>
</dbReference>
<dbReference type="SMART" id="SM00360">
    <property type="entry name" value="RRM"/>
    <property type="match status" value="1"/>
</dbReference>
<evidence type="ECO:0000313" key="2">
    <source>
        <dbReference type="EMBL" id="QDT35270.1"/>
    </source>
</evidence>
<keyword evidence="3" id="KW-1185">Reference proteome</keyword>
<dbReference type="InterPro" id="IPR050441">
    <property type="entry name" value="RBM"/>
</dbReference>
<dbReference type="KEGG" id="tpol:Mal48_45460"/>
<evidence type="ECO:0000259" key="1">
    <source>
        <dbReference type="PROSITE" id="PS50102"/>
    </source>
</evidence>
<dbReference type="OrthoDB" id="9798855at2"/>